<feature type="compositionally biased region" description="Polar residues" evidence="5">
    <location>
        <begin position="850"/>
        <end position="861"/>
    </location>
</feature>
<dbReference type="Pfam" id="PF00924">
    <property type="entry name" value="MS_channel_2nd"/>
    <property type="match status" value="1"/>
</dbReference>
<evidence type="ECO:0000259" key="7">
    <source>
        <dbReference type="PROSITE" id="PS50222"/>
    </source>
</evidence>
<dbReference type="InterPro" id="IPR023408">
    <property type="entry name" value="MscS_beta-dom_sf"/>
</dbReference>
<dbReference type="PANTHER" id="PTHR31323">
    <property type="entry name" value="MECHANOSENSITIVE ION CHANNEL PROTEIN MSY2"/>
    <property type="match status" value="1"/>
</dbReference>
<name>A0A8H7ETW4_9FUNG</name>
<dbReference type="GO" id="GO:0016020">
    <property type="term" value="C:membrane"/>
    <property type="evidence" value="ECO:0007669"/>
    <property type="project" value="UniProtKB-SubCell"/>
</dbReference>
<dbReference type="InterPro" id="IPR006685">
    <property type="entry name" value="MscS_channel_2nd"/>
</dbReference>
<accession>A0A8H7ETW4</accession>
<feature type="region of interest" description="Disordered" evidence="5">
    <location>
        <begin position="1"/>
        <end position="38"/>
    </location>
</feature>
<evidence type="ECO:0000313" key="8">
    <source>
        <dbReference type="EMBL" id="KAF7732833.1"/>
    </source>
</evidence>
<keyword evidence="4 6" id="KW-0472">Membrane</keyword>
<comment type="caution">
    <text evidence="8">The sequence shown here is derived from an EMBL/GenBank/DDBJ whole genome shotgun (WGS) entry which is preliminary data.</text>
</comment>
<evidence type="ECO:0000256" key="1">
    <source>
        <dbReference type="ARBA" id="ARBA00004370"/>
    </source>
</evidence>
<protein>
    <recommendedName>
        <fullName evidence="7">EF-hand domain-containing protein</fullName>
    </recommendedName>
</protein>
<feature type="compositionally biased region" description="Basic and acidic residues" evidence="5">
    <location>
        <begin position="391"/>
        <end position="409"/>
    </location>
</feature>
<dbReference type="OrthoDB" id="544685at2759"/>
<feature type="region of interest" description="Disordered" evidence="5">
    <location>
        <begin position="839"/>
        <end position="869"/>
    </location>
</feature>
<feature type="region of interest" description="Disordered" evidence="5">
    <location>
        <begin position="326"/>
        <end position="457"/>
    </location>
</feature>
<dbReference type="Proteomes" id="UP000605846">
    <property type="component" value="Unassembled WGS sequence"/>
</dbReference>
<feature type="transmembrane region" description="Helical" evidence="6">
    <location>
        <begin position="600"/>
        <end position="622"/>
    </location>
</feature>
<feature type="compositionally biased region" description="Basic and acidic residues" evidence="5">
    <location>
        <begin position="433"/>
        <end position="443"/>
    </location>
</feature>
<dbReference type="GO" id="GO:0006874">
    <property type="term" value="P:intracellular calcium ion homeostasis"/>
    <property type="evidence" value="ECO:0007669"/>
    <property type="project" value="TreeGrafter"/>
</dbReference>
<evidence type="ECO:0000256" key="6">
    <source>
        <dbReference type="SAM" id="Phobius"/>
    </source>
</evidence>
<organism evidence="8 9">
    <name type="scientific">Apophysomyces ossiformis</name>
    <dbReference type="NCBI Taxonomy" id="679940"/>
    <lineage>
        <taxon>Eukaryota</taxon>
        <taxon>Fungi</taxon>
        <taxon>Fungi incertae sedis</taxon>
        <taxon>Mucoromycota</taxon>
        <taxon>Mucoromycotina</taxon>
        <taxon>Mucoromycetes</taxon>
        <taxon>Mucorales</taxon>
        <taxon>Mucorineae</taxon>
        <taxon>Mucoraceae</taxon>
        <taxon>Apophysomyces</taxon>
    </lineage>
</organism>
<feature type="domain" description="EF-hand" evidence="7">
    <location>
        <begin position="547"/>
        <end position="582"/>
    </location>
</feature>
<dbReference type="GO" id="GO:0005509">
    <property type="term" value="F:calcium ion binding"/>
    <property type="evidence" value="ECO:0007669"/>
    <property type="project" value="InterPro"/>
</dbReference>
<feature type="transmembrane region" description="Helical" evidence="6">
    <location>
        <begin position="204"/>
        <end position="224"/>
    </location>
</feature>
<evidence type="ECO:0000256" key="3">
    <source>
        <dbReference type="ARBA" id="ARBA00022989"/>
    </source>
</evidence>
<feature type="transmembrane region" description="Helical" evidence="6">
    <location>
        <begin position="160"/>
        <end position="183"/>
    </location>
</feature>
<dbReference type="PROSITE" id="PS50222">
    <property type="entry name" value="EF_HAND_2"/>
    <property type="match status" value="1"/>
</dbReference>
<feature type="transmembrane region" description="Helical" evidence="6">
    <location>
        <begin position="244"/>
        <end position="265"/>
    </location>
</feature>
<dbReference type="InterPro" id="IPR058650">
    <property type="entry name" value="Msy1/2-like"/>
</dbReference>
<dbReference type="GO" id="GO:0005262">
    <property type="term" value="F:calcium channel activity"/>
    <property type="evidence" value="ECO:0007669"/>
    <property type="project" value="TreeGrafter"/>
</dbReference>
<dbReference type="InterPro" id="IPR010920">
    <property type="entry name" value="LSM_dom_sf"/>
</dbReference>
<sequence length="882" mass="100306">MSKIVDDQPHEVALETPKEMSDIPENGVITTSANTTDDEQQEIVLEDGIPASIPLEALAGPALVTAPDFDGRTLAEEFDWAGHDDDDEELDKKDKDDRNSRRRTLAQNSVIICLSQNSSYIAWTCIILFALILIAIDVAVFVVYNDRDRVTMLSYNLEVWFTWLAFMWCIGFISQLGVEFVPWSIKRLVGLLRPHSTEVLRMRLSYYMALRSYIKLVLIAAWSWGSWSLIKERAPRPEGQGIPYYINVFNNIWECCFFAALLLFIEKFILQLIVTSFHKKAYGDRISENDRALKILDKLKRVKRKTPQEFLLKRIRRKPKALAAGAYASPSRSASLDEGHPDLGQQRLGGAKSIMSSLQQRAKGNVRFPKQNMDTLIAIPPLRSDEENEADTEKDSPVSQQREDQQPHERARRSNSADFISHISRKLRRSKSDRRSSEPKENDNNTTTNHNAFPAVRPAFSRASTGLTRTSQEIFGATREIGSVPGRFIKDGYKKFRSSQQPQAHNHHQNSMSQQAKALAKRIYHNLTGPEATRDSIVEADLYPFFNTHEEAAEAFRLFDLDGNKDVSKRELRSGCIRIYRERKNLARSMRDLSQATGKLDIILMVVFVVIWVIIVMAAFGVNVGVELMPLWSAFIAASFVFGNSAKDAFESIIFVFVTHPFDAGDRVFIDSNNWIVHKVGLLVTTFIKWDGSVVYAKNSVLATQYIINCRRTGRTGETVELHVHFSTPSWKIHRLRDHMREWCNEQPHLYTTNATSANIISFQNQNKITMTFYFEHNKNWQDADGRWLRHNNFMFELKEESERLGIQYSMPPQPLGNSPNDAPPETYNMGSKTSYGLEGLQQRKPYTYDQDSGVQEPSNSHQEDSGAAAGAAATMMFAATM</sequence>
<keyword evidence="2 6" id="KW-0812">Transmembrane</keyword>
<dbReference type="InterPro" id="IPR018247">
    <property type="entry name" value="EF_Hand_1_Ca_BS"/>
</dbReference>
<feature type="compositionally biased region" description="Basic residues" evidence="5">
    <location>
        <begin position="423"/>
        <end position="432"/>
    </location>
</feature>
<dbReference type="PANTHER" id="PTHR31323:SF1">
    <property type="entry name" value="MECHANOSENSITIVE ION CHANNEL PROTEIN"/>
    <property type="match status" value="1"/>
</dbReference>
<feature type="transmembrane region" description="Helical" evidence="6">
    <location>
        <begin position="120"/>
        <end position="144"/>
    </location>
</feature>
<reference evidence="8" key="1">
    <citation type="submission" date="2020-01" db="EMBL/GenBank/DDBJ databases">
        <title>Genome Sequencing of Three Apophysomyces-Like Fungal Strains Confirms a Novel Fungal Genus in the Mucoromycota with divergent Burkholderia-like Endosymbiotic Bacteria.</title>
        <authorList>
            <person name="Stajich J.E."/>
            <person name="Macias A.M."/>
            <person name="Carter-House D."/>
            <person name="Lovett B."/>
            <person name="Kasson L.R."/>
            <person name="Berry K."/>
            <person name="Grigoriev I."/>
            <person name="Chang Y."/>
            <person name="Spatafora J."/>
            <person name="Kasson M.T."/>
        </authorList>
    </citation>
    <scope>NUCLEOTIDE SEQUENCE</scope>
    <source>
        <strain evidence="8">NRRL A-21654</strain>
    </source>
</reference>
<dbReference type="AlphaFoldDB" id="A0A8H7ETW4"/>
<dbReference type="Gene3D" id="2.30.30.60">
    <property type="match status" value="1"/>
</dbReference>
<keyword evidence="9" id="KW-1185">Reference proteome</keyword>
<gene>
    <name evidence="8" type="ORF">EC973_000109</name>
</gene>
<dbReference type="PROSITE" id="PS00018">
    <property type="entry name" value="EF_HAND_1"/>
    <property type="match status" value="1"/>
</dbReference>
<feature type="compositionally biased region" description="Basic and acidic residues" evidence="5">
    <location>
        <begin position="1"/>
        <end position="21"/>
    </location>
</feature>
<dbReference type="InterPro" id="IPR002048">
    <property type="entry name" value="EF_hand_dom"/>
</dbReference>
<keyword evidence="3 6" id="KW-1133">Transmembrane helix</keyword>
<proteinExistence type="predicted"/>
<evidence type="ECO:0000313" key="9">
    <source>
        <dbReference type="Proteomes" id="UP000605846"/>
    </source>
</evidence>
<dbReference type="SUPFAM" id="SSF50182">
    <property type="entry name" value="Sm-like ribonucleoproteins"/>
    <property type="match status" value="1"/>
</dbReference>
<comment type="subcellular location">
    <subcellularLocation>
        <location evidence="1">Membrane</location>
    </subcellularLocation>
</comment>
<evidence type="ECO:0000256" key="5">
    <source>
        <dbReference type="SAM" id="MobiDB-lite"/>
    </source>
</evidence>
<dbReference type="EMBL" id="JABAYA010000001">
    <property type="protein sequence ID" value="KAF7732833.1"/>
    <property type="molecule type" value="Genomic_DNA"/>
</dbReference>
<evidence type="ECO:0000256" key="2">
    <source>
        <dbReference type="ARBA" id="ARBA00022692"/>
    </source>
</evidence>
<dbReference type="Pfam" id="PF25886">
    <property type="entry name" value="Msy1"/>
    <property type="match status" value="1"/>
</dbReference>
<evidence type="ECO:0000256" key="4">
    <source>
        <dbReference type="ARBA" id="ARBA00023136"/>
    </source>
</evidence>